<dbReference type="SUPFAM" id="SSF48452">
    <property type="entry name" value="TPR-like"/>
    <property type="match status" value="1"/>
</dbReference>
<feature type="domain" description="SusD-like N-terminal" evidence="7">
    <location>
        <begin position="34"/>
        <end position="219"/>
    </location>
</feature>
<dbReference type="InterPro" id="IPR011990">
    <property type="entry name" value="TPR-like_helical_dom_sf"/>
</dbReference>
<dbReference type="Gene3D" id="1.25.40.390">
    <property type="match status" value="1"/>
</dbReference>
<evidence type="ECO:0000256" key="2">
    <source>
        <dbReference type="ARBA" id="ARBA00006275"/>
    </source>
</evidence>
<name>A0A414BKI4_BACUN</name>
<dbReference type="Proteomes" id="UP000284514">
    <property type="component" value="Unassembled WGS sequence"/>
</dbReference>
<proteinExistence type="inferred from homology"/>
<evidence type="ECO:0000259" key="7">
    <source>
        <dbReference type="Pfam" id="PF14322"/>
    </source>
</evidence>
<reference evidence="8 9" key="1">
    <citation type="submission" date="2018-08" db="EMBL/GenBank/DDBJ databases">
        <title>A genome reference for cultivated species of the human gut microbiota.</title>
        <authorList>
            <person name="Zou Y."/>
            <person name="Xue W."/>
            <person name="Luo G."/>
        </authorList>
    </citation>
    <scope>NUCLEOTIDE SEQUENCE [LARGE SCALE GENOMIC DNA]</scope>
    <source>
        <strain evidence="8 9">AM34-25</strain>
    </source>
</reference>
<keyword evidence="4" id="KW-0472">Membrane</keyword>
<organism evidence="8 9">
    <name type="scientific">Bacteroides uniformis</name>
    <dbReference type="NCBI Taxonomy" id="820"/>
    <lineage>
        <taxon>Bacteria</taxon>
        <taxon>Pseudomonadati</taxon>
        <taxon>Bacteroidota</taxon>
        <taxon>Bacteroidia</taxon>
        <taxon>Bacteroidales</taxon>
        <taxon>Bacteroidaceae</taxon>
        <taxon>Bacteroides</taxon>
    </lineage>
</organism>
<keyword evidence="5" id="KW-0998">Cell outer membrane</keyword>
<comment type="similarity">
    <text evidence="2">Belongs to the SusD family.</text>
</comment>
<evidence type="ECO:0000313" key="9">
    <source>
        <dbReference type="Proteomes" id="UP000284514"/>
    </source>
</evidence>
<evidence type="ECO:0000256" key="3">
    <source>
        <dbReference type="ARBA" id="ARBA00022729"/>
    </source>
</evidence>
<comment type="caution">
    <text evidence="8">The sequence shown here is derived from an EMBL/GenBank/DDBJ whole genome shotgun (WGS) entry which is preliminary data.</text>
</comment>
<sequence length="578" mass="66342">MKKVIYLALALCTLGACNDGEFLKEDADDFLTVDNSYLNAAQFRTGLNEFYRIVRQNYNFRDDPAHFFQFGSGTDVMFRQNSDTELFTDWGYVNSTTDVFRIVYGRHFGMLYNVNMLLKQTENPNVRWSNEAEKLAIQAEARFFRGYCYRYLGCMFGGVPILTEPVGTPSLAYTRDSRADVYRQCVEDFEFASQYLPISVSEPGRVVRAAACHYLAEMYIALGDETGDKTMYSKAVDAASMVIDQKVGEYHLMTERFGWRKDVEGKDAFWDLFQMKSVDGFSNYSYQTGNKESIWVIQVDKFKQGGLNDGLTTRTDQERVFWPAFWGSTKFGYDGQARDWTGRGISWLRPTNYFVYQLWGKSGAEDQRNAEYNINRIYRAPKPIRNGVEVDDPTHVYETAVTLADGTDIVVKLHPGDIIKKEWLVTRNDTMERFFPRIMKCGSDWHYAAEPSNGFVMEWYAIRMAETYLLRAEAYLKNDNKVAAAADINVVRARANAAPVQANNVDIDYLLDERARELYAEEFRTLTLCRMGLLYDRTKKFGYEVSSRTVGEKNNLCPIPQSVIDANSQAEFPNNPGF</sequence>
<evidence type="ECO:0000259" key="6">
    <source>
        <dbReference type="Pfam" id="PF07980"/>
    </source>
</evidence>
<dbReference type="EMBL" id="QSIF01000004">
    <property type="protein sequence ID" value="RHC75498.1"/>
    <property type="molecule type" value="Genomic_DNA"/>
</dbReference>
<dbReference type="AlphaFoldDB" id="A0A414BKI4"/>
<keyword evidence="3" id="KW-0732">Signal</keyword>
<comment type="subcellular location">
    <subcellularLocation>
        <location evidence="1">Cell outer membrane</location>
    </subcellularLocation>
</comment>
<evidence type="ECO:0000256" key="1">
    <source>
        <dbReference type="ARBA" id="ARBA00004442"/>
    </source>
</evidence>
<dbReference type="Pfam" id="PF14322">
    <property type="entry name" value="SusD-like_3"/>
    <property type="match status" value="1"/>
</dbReference>
<dbReference type="InterPro" id="IPR033985">
    <property type="entry name" value="SusD-like_N"/>
</dbReference>
<evidence type="ECO:0000256" key="4">
    <source>
        <dbReference type="ARBA" id="ARBA00023136"/>
    </source>
</evidence>
<evidence type="ECO:0000256" key="5">
    <source>
        <dbReference type="ARBA" id="ARBA00023237"/>
    </source>
</evidence>
<dbReference type="InterPro" id="IPR012944">
    <property type="entry name" value="SusD_RagB_dom"/>
</dbReference>
<dbReference type="Pfam" id="PF07980">
    <property type="entry name" value="SusD_RagB"/>
    <property type="match status" value="1"/>
</dbReference>
<dbReference type="PROSITE" id="PS51257">
    <property type="entry name" value="PROKAR_LIPOPROTEIN"/>
    <property type="match status" value="1"/>
</dbReference>
<gene>
    <name evidence="8" type="ORF">DW831_04025</name>
</gene>
<feature type="domain" description="RagB/SusD" evidence="6">
    <location>
        <begin position="292"/>
        <end position="577"/>
    </location>
</feature>
<evidence type="ECO:0000313" key="8">
    <source>
        <dbReference type="EMBL" id="RHC75498.1"/>
    </source>
</evidence>
<protein>
    <submittedName>
        <fullName evidence="8">RagB/SusD family nutrient uptake outer membrane protein</fullName>
    </submittedName>
</protein>
<accession>A0A414BKI4</accession>
<dbReference type="GO" id="GO:0009279">
    <property type="term" value="C:cell outer membrane"/>
    <property type="evidence" value="ECO:0007669"/>
    <property type="project" value="UniProtKB-SubCell"/>
</dbReference>